<dbReference type="EMBL" id="CP011428">
    <property type="protein sequence ID" value="AKH09157.1"/>
    <property type="molecule type" value="Genomic_DNA"/>
</dbReference>
<dbReference type="NCBIfam" id="NF007301">
    <property type="entry name" value="PRK09781.1"/>
    <property type="match status" value="1"/>
</dbReference>
<dbReference type="EMBL" id="AAKUOT010000005">
    <property type="protein sequence ID" value="ECV8760077.1"/>
    <property type="molecule type" value="Genomic_DNA"/>
</dbReference>
<evidence type="ECO:0000259" key="1">
    <source>
        <dbReference type="Pfam" id="PF26610"/>
    </source>
</evidence>
<evidence type="ECO:0000313" key="7">
    <source>
        <dbReference type="EMBL" id="EBZ6920287.1"/>
    </source>
</evidence>
<dbReference type="Proteomes" id="UP000839616">
    <property type="component" value="Unassembled WGS sequence"/>
</dbReference>
<dbReference type="Proteomes" id="UP000839911">
    <property type="component" value="Unassembled WGS sequence"/>
</dbReference>
<dbReference type="Proteomes" id="UP000839909">
    <property type="component" value="Unassembled WGS sequence"/>
</dbReference>
<dbReference type="Proteomes" id="UP000885385">
    <property type="component" value="Unassembled WGS sequence"/>
</dbReference>
<evidence type="ECO:0000313" key="5">
    <source>
        <dbReference type="EMBL" id="EBW5463200.1"/>
    </source>
</evidence>
<dbReference type="EMBL" id="AAHIDF010000006">
    <property type="protein sequence ID" value="EBW3627937.1"/>
    <property type="molecule type" value="Genomic_DNA"/>
</dbReference>
<dbReference type="Proteomes" id="UP000839907">
    <property type="component" value="Unassembled WGS sequence"/>
</dbReference>
<dbReference type="Proteomes" id="UP000839914">
    <property type="component" value="Unassembled WGS sequence"/>
</dbReference>
<evidence type="ECO:0000313" key="15">
    <source>
        <dbReference type="EMBL" id="HAB0971726.1"/>
    </source>
</evidence>
<dbReference type="Proteomes" id="UP000885258">
    <property type="component" value="Unassembled WGS sequence"/>
</dbReference>
<organism evidence="16">
    <name type="scientific">Salmonella typhimurium</name>
    <dbReference type="NCBI Taxonomy" id="90371"/>
    <lineage>
        <taxon>Bacteria</taxon>
        <taxon>Pseudomonadati</taxon>
        <taxon>Pseudomonadota</taxon>
        <taxon>Gammaproteobacteria</taxon>
        <taxon>Enterobacterales</taxon>
        <taxon>Enterobacteriaceae</taxon>
        <taxon>Salmonella</taxon>
    </lineage>
</organism>
<evidence type="ECO:0000313" key="19">
    <source>
        <dbReference type="EMBL" id="MLP86004.1"/>
    </source>
</evidence>
<dbReference type="EMBL" id="AAHRYM010000003">
    <property type="protein sequence ID" value="EBZ6920287.1"/>
    <property type="molecule type" value="Genomic_DNA"/>
</dbReference>
<evidence type="ECO:0000313" key="14">
    <source>
        <dbReference type="EMBL" id="EDI6665140.1"/>
    </source>
</evidence>
<dbReference type="EMBL" id="DAANBZ010000030">
    <property type="protein sequence ID" value="HAC9200022.1"/>
    <property type="molecule type" value="Genomic_DNA"/>
</dbReference>
<reference evidence="3" key="4">
    <citation type="submission" date="2018-06" db="EMBL/GenBank/DDBJ databases">
        <authorList>
            <person name="Ashton P.M."/>
            <person name="Dallman T."/>
            <person name="Nair S."/>
            <person name="De Pinna E."/>
            <person name="Peters T."/>
            <person name="Grant K."/>
        </authorList>
    </citation>
    <scope>NUCLEOTIDE SEQUENCE [LARGE SCALE GENOMIC DNA]</scope>
    <source>
        <strain evidence="4">231108</strain>
        <strain evidence="9">265852</strain>
        <strain evidence="18">29290</strain>
        <strain evidence="6">356083</strain>
        <strain evidence="5">422529</strain>
        <strain evidence="19">425567</strain>
        <strain evidence="13">43916</strain>
        <strain evidence="3">488670</strain>
        <strain evidence="7">632340</strain>
        <strain evidence="11">86846</strain>
    </source>
</reference>
<evidence type="ECO:0000313" key="10">
    <source>
        <dbReference type="EMBL" id="ECU8353710.1"/>
    </source>
</evidence>
<reference evidence="2 20" key="2">
    <citation type="journal article" date="2015" name="Genome Announc.">
        <title>Complete Genome Sequencing of a Multidrug-Resistant and Human-Invasive Salmonella enterica Serovar Typhimurium Strain of the Emerging Sequence Type 213 Genotype.</title>
        <authorList>
            <person name="Calva E."/>
            <person name="Silva C."/>
            <person name="Zaidi M.B."/>
            <person name="Sanchez-Flores A."/>
            <person name="Estrada K."/>
            <person name="Silva G.G."/>
            <person name="Soto-Jimenez L.M."/>
            <person name="Wiesner M."/>
            <person name="Fernandez-Mora M."/>
            <person name="Edwards R.A."/>
            <person name="Vinuesa P."/>
        </authorList>
    </citation>
    <scope>NUCLEOTIDE SEQUENCE [LARGE SCALE GENOMIC DNA]</scope>
    <source>
        <strain evidence="2 20">YU39</strain>
    </source>
</reference>
<accession>A0A0F7JCN3</accession>
<protein>
    <submittedName>
        <fullName evidence="2">Putative inner membrane protein</fullName>
    </submittedName>
</protein>
<dbReference type="RefSeq" id="WP_000393233.1">
    <property type="nucleotide sequence ID" value="NZ_AP023291.1"/>
</dbReference>
<dbReference type="EMBL" id="AAIKGB010000001">
    <property type="protein sequence ID" value="ECF1541932.1"/>
    <property type="molecule type" value="Genomic_DNA"/>
</dbReference>
<dbReference type="EMBL" id="RVDJ01000010">
    <property type="protein sequence ID" value="MLP86004.1"/>
    <property type="molecule type" value="Genomic_DNA"/>
</dbReference>
<dbReference type="EMBL" id="AAMLUT010000005">
    <property type="protein sequence ID" value="EDI6665140.1"/>
    <property type="molecule type" value="Genomic_DNA"/>
</dbReference>
<dbReference type="Proteomes" id="UP000054461">
    <property type="component" value="Unassembled WGS sequence"/>
</dbReference>
<dbReference type="EMBL" id="AAIGQE010000003">
    <property type="protein sequence ID" value="ECE0294755.1"/>
    <property type="molecule type" value="Genomic_DNA"/>
</dbReference>
<dbReference type="Proteomes" id="UP000839905">
    <property type="component" value="Unassembled WGS sequence"/>
</dbReference>
<evidence type="ECO:0000313" key="2">
    <source>
        <dbReference type="EMBL" id="AKH09157.1"/>
    </source>
</evidence>
<reference evidence="16" key="6">
    <citation type="submission" date="2019-01" db="EMBL/GenBank/DDBJ databases">
        <authorList>
            <consortium name="NCBI Pathogen Detection Project"/>
        </authorList>
    </citation>
    <scope>NUCLEOTIDE SEQUENCE</scope>
    <source>
        <strain evidence="16">S05996-14</strain>
        <strain evidence="15">Salmonella enterica</strain>
    </source>
</reference>
<dbReference type="Proteomes" id="UP000839915">
    <property type="component" value="Unassembled WGS sequence"/>
</dbReference>
<dbReference type="Proteomes" id="UP000839581">
    <property type="component" value="Unassembled WGS sequence"/>
</dbReference>
<dbReference type="EMBL" id="DAAFPQ010000010">
    <property type="protein sequence ID" value="HAB0971726.1"/>
    <property type="molecule type" value="Genomic_DNA"/>
</dbReference>
<dbReference type="Proteomes" id="UP000839908">
    <property type="component" value="Unassembled WGS sequence"/>
</dbReference>
<dbReference type="OMA" id="HYANFTH"/>
<dbReference type="EMBL" id="AAHDPU010000009">
    <property type="protein sequence ID" value="EBU9272905.1"/>
    <property type="molecule type" value="Genomic_DNA"/>
</dbReference>
<dbReference type="PATRIC" id="fig|59201.131.peg.1845"/>
<dbReference type="EMBL" id="AAKVET010000005">
    <property type="protein sequence ID" value="ECW0640293.1"/>
    <property type="molecule type" value="Genomic_DNA"/>
</dbReference>
<accession>A0A0D6I6V5</accession>
<dbReference type="EMBL" id="RSUA01000001">
    <property type="protein sequence ID" value="MIT47456.1"/>
    <property type="molecule type" value="Genomic_DNA"/>
</dbReference>
<dbReference type="EMBL" id="AAHNIA010000002">
    <property type="protein sequence ID" value="EBY1700774.1"/>
    <property type="molecule type" value="Genomic_DNA"/>
</dbReference>
<gene>
    <name evidence="11" type="ORF">AAB27_04130</name>
    <name evidence="18" type="ORF">AU613_00895</name>
    <name evidence="13" type="ORF">AVC05_05530</name>
    <name evidence="10" type="ORF">B1P38_08930</name>
    <name evidence="8" type="ORF">CE70_06020</name>
    <name evidence="14" type="ORF">CFF59_07685</name>
    <name evidence="17" type="ORF">DD95_06285</name>
    <name evidence="3" type="ORF">DMO92_12675</name>
    <name evidence="4" type="ORF">DPF41_07495</name>
    <name evidence="5" type="ORF">DPS76_12190</name>
    <name evidence="19" type="ORF">DRM14_11845</name>
    <name evidence="6" type="ORF">DU071_02185</name>
    <name evidence="9" type="ORF">E0935_01500</name>
    <name evidence="7" type="ORF">EER35_04690</name>
    <name evidence="12" type="ORF">F3R12_10595</name>
    <name evidence="16" type="ORF">G0J44_22720</name>
    <name evidence="15" type="ORF">GB466_14315</name>
    <name evidence="2" type="ORF">SE14_03741</name>
</gene>
<dbReference type="InterPro" id="IPR058827">
    <property type="entry name" value="YbbD_head"/>
</dbReference>
<evidence type="ECO:0000313" key="21">
    <source>
        <dbReference type="Proteomes" id="UP000054461"/>
    </source>
</evidence>
<evidence type="ECO:0000313" key="8">
    <source>
        <dbReference type="EMBL" id="ECE0294755.1"/>
    </source>
</evidence>
<reference evidence="16" key="3">
    <citation type="journal article" date="2018" name="Genome Biol.">
        <title>SKESA: strategic k-mer extension for scrupulous assemblies.</title>
        <authorList>
            <person name="Souvorov A."/>
            <person name="Agarwala R."/>
            <person name="Lipman D.J."/>
        </authorList>
    </citation>
    <scope>NUCLEOTIDE SEQUENCE</scope>
    <source>
        <strain evidence="16">S05996-14</strain>
        <strain evidence="15">Salmonella enterica</strain>
    </source>
</reference>
<evidence type="ECO:0000313" key="18">
    <source>
        <dbReference type="EMBL" id="MIT47456.1"/>
    </source>
</evidence>
<dbReference type="Pfam" id="PF26610">
    <property type="entry name" value="YbbD_head"/>
    <property type="match status" value="1"/>
</dbReference>
<evidence type="ECO:0000313" key="3">
    <source>
        <dbReference type="EMBL" id="EBU9272905.1"/>
    </source>
</evidence>
<sequence>MEEVKLYVERVGIDPASGADIRIARRESTSWHKDIVAELINQVLRCGAALIIIAVLTACDDRQVSYFPDYAAIPEQSGIWTWLPVFFPSSASEIEMTFNLDSNLFYADFSVADGDKRAHFESVLGEESVVHYANFSHKSWCKTGKTLWNSEARAKPFFITQISVDRYRITNHMPGCTKPGE</sequence>
<dbReference type="Proteomes" id="UP000839595">
    <property type="component" value="Unassembled WGS sequence"/>
</dbReference>
<dbReference type="Proteomes" id="UP000034636">
    <property type="component" value="Chromosome"/>
</dbReference>
<evidence type="ECO:0000313" key="4">
    <source>
        <dbReference type="EMBL" id="EBW3627937.1"/>
    </source>
</evidence>
<evidence type="ECO:0000313" key="16">
    <source>
        <dbReference type="EMBL" id="HAC9200022.1"/>
    </source>
</evidence>
<dbReference type="AlphaFoldDB" id="A0A0D6I6V5"/>
<dbReference type="EMBL" id="AAKRET010000007">
    <property type="protein sequence ID" value="ECU8353710.1"/>
    <property type="molecule type" value="Genomic_DNA"/>
</dbReference>
<dbReference type="Proteomes" id="UP000338496">
    <property type="component" value="Unassembled WGS sequence"/>
</dbReference>
<evidence type="ECO:0000313" key="12">
    <source>
        <dbReference type="EMBL" id="ECW0640293.1"/>
    </source>
</evidence>
<evidence type="ECO:0000313" key="22">
    <source>
        <dbReference type="Proteomes" id="UP000338496"/>
    </source>
</evidence>
<name>A0A0D6I6V5_SALTM</name>
<proteinExistence type="predicted"/>
<dbReference type="EMBL" id="AALDNI010000008">
    <property type="protein sequence ID" value="ECY5340704.1"/>
    <property type="molecule type" value="Genomic_DNA"/>
</dbReference>
<evidence type="ECO:0000313" key="11">
    <source>
        <dbReference type="EMBL" id="ECV8760077.1"/>
    </source>
</evidence>
<feature type="domain" description="YbbD head" evidence="1">
    <location>
        <begin position="61"/>
        <end position="110"/>
    </location>
</feature>
<evidence type="ECO:0000313" key="13">
    <source>
        <dbReference type="EMBL" id="ECY5340704.1"/>
    </source>
</evidence>
<evidence type="ECO:0000313" key="20">
    <source>
        <dbReference type="Proteomes" id="UP000034636"/>
    </source>
</evidence>
<reference evidence="12" key="7">
    <citation type="submission" date="2019-09" db="EMBL/GenBank/DDBJ databases">
        <authorList>
            <consortium name="GenomeTrakr network: Whole genome sequencing for foodborne pathogen traceback"/>
        </authorList>
    </citation>
    <scope>NUCLEOTIDE SEQUENCE [LARGE SCALE GENOMIC DNA]</scope>
    <source>
        <strain evidence="12">AUSMDU00020735</strain>
        <strain evidence="8 22">VA_WGS-00080</strain>
    </source>
</reference>
<reference evidence="17 21" key="1">
    <citation type="submission" date="2014-09" db="EMBL/GenBank/DDBJ databases">
        <title>Salmonella Genotype and Phenotype Association.</title>
        <authorList>
            <person name="Chen Y."/>
            <person name="Folster J."/>
            <person name="Ayers S."/>
            <person name="Kabera C."/>
            <person name="Li C."/>
            <person name="Mukherjee S."/>
            <person name="Lam C."/>
            <person name="Zhao S."/>
            <person name="McDermott P."/>
        </authorList>
    </citation>
    <scope>NUCLEOTIDE SEQUENCE [LARGE SCALE GENOMIC DNA]</scope>
    <source>
        <strain evidence="17 21">CVM N32045</strain>
    </source>
</reference>
<evidence type="ECO:0000313" key="17">
    <source>
        <dbReference type="EMBL" id="KTZ14022.1"/>
    </source>
</evidence>
<dbReference type="EMBL" id="AAHIPE010000011">
    <property type="protein sequence ID" value="EBW5463200.1"/>
    <property type="molecule type" value="Genomic_DNA"/>
</dbReference>
<evidence type="ECO:0000313" key="6">
    <source>
        <dbReference type="EMBL" id="EBY1700774.1"/>
    </source>
</evidence>
<evidence type="ECO:0000313" key="9">
    <source>
        <dbReference type="EMBL" id="ECF1541932.1"/>
    </source>
</evidence>
<dbReference type="InterPro" id="IPR058239">
    <property type="entry name" value="Inner_memb_put_salmonella"/>
</dbReference>
<dbReference type="EMBL" id="JYVU01000013">
    <property type="protein sequence ID" value="KTZ14022.1"/>
    <property type="molecule type" value="Genomic_DNA"/>
</dbReference>
<reference evidence="14" key="5">
    <citation type="submission" date="2018-07" db="EMBL/GenBank/DDBJ databases">
        <authorList>
            <consortium name="PulseNet: The National Subtyping Network for Foodborne Disease Surveillance"/>
            <person name="Tarr C.L."/>
            <person name="Trees E."/>
            <person name="Katz L.S."/>
            <person name="Carleton-Romer H.A."/>
            <person name="Stroika S."/>
            <person name="Kucerova Z."/>
            <person name="Roache K.F."/>
            <person name="Sabol A.L."/>
            <person name="Besser J."/>
            <person name="Gerner-Smidt P."/>
        </authorList>
    </citation>
    <scope>NUCLEOTIDE SEQUENCE [LARGE SCALE GENOMIC DNA]</scope>
    <source>
        <strain evidence="10">PNUSAS008736</strain>
        <strain evidence="14">PNUSAS016739</strain>
    </source>
</reference>
<dbReference type="KEGG" id="seni:CY43_18325"/>
<dbReference type="Proteomes" id="UP000839617">
    <property type="component" value="Unassembled WGS sequence"/>
</dbReference>
<dbReference type="eggNOG" id="ENOG502ZTHN">
    <property type="taxonomic scope" value="Bacteria"/>
</dbReference>